<keyword evidence="5" id="KW-0433">Leucine-rich repeat</keyword>
<dbReference type="EMBL" id="CAXLJL010000933">
    <property type="protein sequence ID" value="CAL5141930.1"/>
    <property type="molecule type" value="Genomic_DNA"/>
</dbReference>
<reference evidence="11" key="1">
    <citation type="submission" date="2024-06" db="EMBL/GenBank/DDBJ databases">
        <authorList>
            <person name="Liu X."/>
            <person name="Lenzi L."/>
            <person name="Haldenby T S."/>
            <person name="Uol C."/>
        </authorList>
    </citation>
    <scope>NUCLEOTIDE SEQUENCE</scope>
</reference>
<keyword evidence="4" id="KW-0963">Cytoplasm</keyword>
<evidence type="ECO:0000313" key="12">
    <source>
        <dbReference type="Proteomes" id="UP001497525"/>
    </source>
</evidence>
<evidence type="ECO:0000256" key="8">
    <source>
        <dbReference type="ARBA" id="ARBA00030180"/>
    </source>
</evidence>
<feature type="region of interest" description="Disordered" evidence="9">
    <location>
        <begin position="183"/>
        <end position="206"/>
    </location>
</feature>
<dbReference type="AlphaFoldDB" id="A0AAV2U2F7"/>
<dbReference type="Gene3D" id="3.80.10.10">
    <property type="entry name" value="Ribonuclease Inhibitor"/>
    <property type="match status" value="2"/>
</dbReference>
<dbReference type="InterPro" id="IPR000938">
    <property type="entry name" value="CAP-Gly_domain"/>
</dbReference>
<proteinExistence type="inferred from homology"/>
<dbReference type="InterPro" id="IPR044079">
    <property type="entry name" value="Ubl_TBCE"/>
</dbReference>
<protein>
    <recommendedName>
        <fullName evidence="3">Tubulin-specific chaperone E</fullName>
    </recommendedName>
    <alternativeName>
        <fullName evidence="8">Tubulin-folding cofactor E</fullName>
    </alternativeName>
</protein>
<evidence type="ECO:0000256" key="5">
    <source>
        <dbReference type="ARBA" id="ARBA00022614"/>
    </source>
</evidence>
<dbReference type="Pfam" id="PF01302">
    <property type="entry name" value="CAP_GLY"/>
    <property type="match status" value="1"/>
</dbReference>
<evidence type="ECO:0000256" key="3">
    <source>
        <dbReference type="ARBA" id="ARBA00015004"/>
    </source>
</evidence>
<dbReference type="Gene3D" id="3.10.20.90">
    <property type="entry name" value="Phosphatidylinositol 3-kinase Catalytic Subunit, Chain A, domain 1"/>
    <property type="match status" value="1"/>
</dbReference>
<comment type="subcellular location">
    <subcellularLocation>
        <location evidence="1">Cytoplasm</location>
    </subcellularLocation>
</comment>
<name>A0AAV2U2F7_CALDB</name>
<dbReference type="SUPFAM" id="SSF52058">
    <property type="entry name" value="L domain-like"/>
    <property type="match status" value="1"/>
</dbReference>
<evidence type="ECO:0000259" key="10">
    <source>
        <dbReference type="PROSITE" id="PS50245"/>
    </source>
</evidence>
<accession>A0AAV2U2F7</accession>
<dbReference type="CDD" id="cd17044">
    <property type="entry name" value="Ubl_TBCE"/>
    <property type="match status" value="1"/>
</dbReference>
<keyword evidence="6" id="KW-0677">Repeat</keyword>
<evidence type="ECO:0000256" key="6">
    <source>
        <dbReference type="ARBA" id="ARBA00022737"/>
    </source>
</evidence>
<organism evidence="11 12">
    <name type="scientific">Calicophoron daubneyi</name>
    <name type="common">Rumen fluke</name>
    <name type="synonym">Paramphistomum daubneyi</name>
    <dbReference type="NCBI Taxonomy" id="300641"/>
    <lineage>
        <taxon>Eukaryota</taxon>
        <taxon>Metazoa</taxon>
        <taxon>Spiralia</taxon>
        <taxon>Lophotrochozoa</taxon>
        <taxon>Platyhelminthes</taxon>
        <taxon>Trematoda</taxon>
        <taxon>Digenea</taxon>
        <taxon>Plagiorchiida</taxon>
        <taxon>Pronocephalata</taxon>
        <taxon>Paramphistomoidea</taxon>
        <taxon>Paramphistomidae</taxon>
        <taxon>Calicophoron</taxon>
    </lineage>
</organism>
<sequence>MTTNVKCDKQPGIPNISKGTECGRIVSPDSSLIGRRVVLDDAFGTVCYVGGLPKSKGTWLGVDWDNDSRGRHNGTYDGVRYFLTKFATSGSFVRPEKVSLGTSLEEAFVYRYVLCAECQLAAQNLSCSEVVDNSLQPLNCFFSSTDVPGRINYFTGDAEEEAEYSGRGNDLAQPLRIELFTGPASSSKGSKNTASDRHENCGPSGARTTLKNLKSASFTLVPVFRALHGEPNPEKVHLWPAPGGTLGDLLPRLEILEINACLSSRWVEVAQACVQMPRLRSLNVSSNRLRLPLSPSKSEELTNSPHSEADLRKLRMLYDLDADPARSDELFHKAFPHLCQLVLVRSELLDWASLTKIILWTPSLKSLSVAYNKLGDIPDDLSTDVIRVLQGLVELDLTATEMTNLNKLFGIIGPSVILETLLLDRNKISFFPTLPLCSNVDQDNRTTDVGQANLMVDSPFVQSEWFSNVSTLSLRQTDLADWKVITELLRLPKLKSLMFCECPLLDNITPQTAHQEIVARLPALVFLNRLEITGDDRRGAELDYLKRYGAVWRSTGGDVVGDTIKVDPKFAAEHPVFLRLCNKFGPPDVGESKLFTHTLKEGLVKIRFVLQSNQQSTTPLKDARDESCVSAGIIRRIPGRMTVGHIRTIVRRLFKLPVRSNFNLVVQGERHKKINAEIPLDADTRELGYYNLEDEDVIYVRLVS</sequence>
<dbReference type="SMART" id="SM01052">
    <property type="entry name" value="CAP_GLY"/>
    <property type="match status" value="1"/>
</dbReference>
<comment type="caution">
    <text evidence="11">The sequence shown here is derived from an EMBL/GenBank/DDBJ whole genome shotgun (WGS) entry which is preliminary data.</text>
</comment>
<evidence type="ECO:0000256" key="2">
    <source>
        <dbReference type="ARBA" id="ARBA00006286"/>
    </source>
</evidence>
<dbReference type="SUPFAM" id="SSF54236">
    <property type="entry name" value="Ubiquitin-like"/>
    <property type="match status" value="1"/>
</dbReference>
<dbReference type="PROSITE" id="PS50245">
    <property type="entry name" value="CAP_GLY_2"/>
    <property type="match status" value="1"/>
</dbReference>
<feature type="domain" description="CAP-Gly" evidence="10">
    <location>
        <begin position="50"/>
        <end position="94"/>
    </location>
</feature>
<evidence type="ECO:0000256" key="4">
    <source>
        <dbReference type="ARBA" id="ARBA00022490"/>
    </source>
</evidence>
<dbReference type="InterPro" id="IPR029071">
    <property type="entry name" value="Ubiquitin-like_domsf"/>
</dbReference>
<dbReference type="InterPro" id="IPR036859">
    <property type="entry name" value="CAP-Gly_dom_sf"/>
</dbReference>
<dbReference type="InterPro" id="IPR032675">
    <property type="entry name" value="LRR_dom_sf"/>
</dbReference>
<evidence type="ECO:0000256" key="1">
    <source>
        <dbReference type="ARBA" id="ARBA00004496"/>
    </source>
</evidence>
<dbReference type="GO" id="GO:0005737">
    <property type="term" value="C:cytoplasm"/>
    <property type="evidence" value="ECO:0007669"/>
    <property type="project" value="UniProtKB-SubCell"/>
</dbReference>
<keyword evidence="7" id="KW-0143">Chaperone</keyword>
<dbReference type="Proteomes" id="UP001497525">
    <property type="component" value="Unassembled WGS sequence"/>
</dbReference>
<evidence type="ECO:0000256" key="7">
    <source>
        <dbReference type="ARBA" id="ARBA00023186"/>
    </source>
</evidence>
<comment type="similarity">
    <text evidence="2">Belongs to the TBCE family.</text>
</comment>
<dbReference type="SUPFAM" id="SSF74924">
    <property type="entry name" value="Cap-Gly domain"/>
    <property type="match status" value="1"/>
</dbReference>
<evidence type="ECO:0000313" key="11">
    <source>
        <dbReference type="EMBL" id="CAL5141930.1"/>
    </source>
</evidence>
<evidence type="ECO:0000256" key="9">
    <source>
        <dbReference type="SAM" id="MobiDB-lite"/>
    </source>
</evidence>
<dbReference type="Gene3D" id="2.30.30.190">
    <property type="entry name" value="CAP Gly-rich-like domain"/>
    <property type="match status" value="1"/>
</dbReference>
<gene>
    <name evidence="11" type="ORF">CDAUBV1_LOCUS17220</name>
</gene>
<feature type="compositionally biased region" description="Polar residues" evidence="9">
    <location>
        <begin position="183"/>
        <end position="193"/>
    </location>
</feature>